<accession>A0AAW2XYY8</accession>
<evidence type="ECO:0000256" key="2">
    <source>
        <dbReference type="ARBA" id="ARBA00023242"/>
    </source>
</evidence>
<dbReference type="GO" id="GO:0006351">
    <property type="term" value="P:DNA-templated transcription"/>
    <property type="evidence" value="ECO:0007669"/>
    <property type="project" value="InterPro"/>
</dbReference>
<name>A0AAW2XYY8_9LAMI</name>
<comment type="subcellular location">
    <subcellularLocation>
        <location evidence="1">Nucleus</location>
    </subcellularLocation>
</comment>
<feature type="region of interest" description="Disordered" evidence="3">
    <location>
        <begin position="934"/>
        <end position="956"/>
    </location>
</feature>
<dbReference type="InterPro" id="IPR033471">
    <property type="entry name" value="DIRP"/>
</dbReference>
<gene>
    <name evidence="5" type="ORF">Slati_1076800</name>
</gene>
<evidence type="ECO:0000256" key="1">
    <source>
        <dbReference type="ARBA" id="ARBA00004123"/>
    </source>
</evidence>
<evidence type="ECO:0000259" key="4">
    <source>
        <dbReference type="SMART" id="SM01135"/>
    </source>
</evidence>
<dbReference type="Pfam" id="PF06584">
    <property type="entry name" value="DIRP"/>
    <property type="match status" value="1"/>
</dbReference>
<sequence>MVLKEAITERKLSDMLGPRWTMEELTRFYDSYRKNGKDWKKVANAVRNRSSEMAEALYTMNRDELKMSTSDDPIYRYLAYLSLPHGTASAAGLIAMMTDHYCNLAGSDSDQESNDGVGSSQKTQKRARGKVQPPTSKPSAEQFVPHSPTITSNYGCLSLLKKKRSGGLKLKANTDDDEVAHEVAIALAEASQRGGSPQVSGTPSKRAESVMSSPFRHAERKNSVAEMANAKPLAADTDEEDLEGSTEADTGELSGYKPYMMESASFLTTRQKGTKVEGKKIEVDNNNENHLDNIKEECSGTEEGQRLGATSGKFDVEVNDTKNSRSFMQSHKKKSKKLLFGRDEGPAFDALQTLADLSLMMPTENEDESRVQFKDEHDDHVDESVPLEALPANQPREKRRSSGVRMKGHIVSNSEVASSKTSKPGKSSVFDVTSVPEENHDCHQPITKTTRKKQKMQVSKIQKSEAHPDIHLGESLGSEVGDAGKKLTTKTKKSAQSSSPKLMKISENSSSGDLRKEGSDSAQSAIQVPVANQVNLPTKVRSRRKMNLKKPQIQKDLKFPDKISDEQSNLPFGSLHNTAFNLKEKLSNCLLNQRLRRWCTYEWFYSAIDYPCSLGKPRRFSGQFLKEEKEKLNQYRDSVRNHYTELREGVREGLPTDLARPLSVGQRVIAIHPKRREIHDGSVLTVDHSKCRVQFDRHELGVEFVMDIDCMPLNPLENMPAFGRHTVAVDKSFENSNELQINGRAKEYIKLSPGDNLDSVDGIQLPPLANPAITILASWIDTLQTTQQCQAVNIANIFNYSVASANTNVQTRIGPTDPATYQQIAYSQPSTLAQVQAKEADVQALAELTRALDKKEAIVLELRRMNDDVLENQKDAKSFLKESEPFKKQYAAVLIQLNEANEQVSSALHCLRERNTYQGKCPLMWPGPVSNHADAGGTLNSSDRSAYQTQESGSNVNEIMDTSRTKARKMVDVAMQAISSLKSREDTIEKIEEAIDYVNDRLPSDDSCVPMASDPKLMNSSDIYTQIPSELITKCVATLLMIQKCTERQFPPSDVAEILDSAVTSLQPHSSANLPVYTEIQKCVGIIKNQILALIPT</sequence>
<feature type="compositionally biased region" description="Basic and acidic residues" evidence="3">
    <location>
        <begin position="368"/>
        <end position="383"/>
    </location>
</feature>
<reference evidence="5" key="2">
    <citation type="journal article" date="2024" name="Plant">
        <title>Genomic evolution and insights into agronomic trait innovations of Sesamum species.</title>
        <authorList>
            <person name="Miao H."/>
            <person name="Wang L."/>
            <person name="Qu L."/>
            <person name="Liu H."/>
            <person name="Sun Y."/>
            <person name="Le M."/>
            <person name="Wang Q."/>
            <person name="Wei S."/>
            <person name="Zheng Y."/>
            <person name="Lin W."/>
            <person name="Duan Y."/>
            <person name="Cao H."/>
            <person name="Xiong S."/>
            <person name="Wang X."/>
            <person name="Wei L."/>
            <person name="Li C."/>
            <person name="Ma Q."/>
            <person name="Ju M."/>
            <person name="Zhao R."/>
            <person name="Li G."/>
            <person name="Mu C."/>
            <person name="Tian Q."/>
            <person name="Mei H."/>
            <person name="Zhang T."/>
            <person name="Gao T."/>
            <person name="Zhang H."/>
        </authorList>
    </citation>
    <scope>NUCLEOTIDE SEQUENCE</scope>
    <source>
        <strain evidence="5">KEN1</strain>
    </source>
</reference>
<evidence type="ECO:0000256" key="3">
    <source>
        <dbReference type="SAM" id="MobiDB-lite"/>
    </source>
</evidence>
<dbReference type="GO" id="GO:0005654">
    <property type="term" value="C:nucleoplasm"/>
    <property type="evidence" value="ECO:0007669"/>
    <property type="project" value="TreeGrafter"/>
</dbReference>
<feature type="compositionally biased region" description="Basic residues" evidence="3">
    <location>
        <begin position="397"/>
        <end position="408"/>
    </location>
</feature>
<dbReference type="PANTHER" id="PTHR21689">
    <property type="entry name" value="LIN-9"/>
    <property type="match status" value="1"/>
</dbReference>
<feature type="compositionally biased region" description="Polar residues" evidence="3">
    <location>
        <begin position="193"/>
        <end position="203"/>
    </location>
</feature>
<keyword evidence="2" id="KW-0539">Nucleus</keyword>
<dbReference type="PANTHER" id="PTHR21689:SF2">
    <property type="entry name" value="PROTEIN LIN-9 HOMOLOG"/>
    <property type="match status" value="1"/>
</dbReference>
<dbReference type="Gene3D" id="1.20.58.1880">
    <property type="match status" value="1"/>
</dbReference>
<dbReference type="EMBL" id="JACGWN010000003">
    <property type="protein sequence ID" value="KAL0457376.1"/>
    <property type="molecule type" value="Genomic_DNA"/>
</dbReference>
<dbReference type="GO" id="GO:0017053">
    <property type="term" value="C:transcription repressor complex"/>
    <property type="evidence" value="ECO:0007669"/>
    <property type="project" value="InterPro"/>
</dbReference>
<dbReference type="GO" id="GO:0006357">
    <property type="term" value="P:regulation of transcription by RNA polymerase II"/>
    <property type="evidence" value="ECO:0007669"/>
    <property type="project" value="TreeGrafter"/>
</dbReference>
<proteinExistence type="predicted"/>
<feature type="region of interest" description="Disordered" evidence="3">
    <location>
        <begin position="190"/>
        <end position="253"/>
    </location>
</feature>
<protein>
    <submittedName>
        <fullName evidence="5">Protein ALWAYS EARLY 3</fullName>
    </submittedName>
</protein>
<evidence type="ECO:0000313" key="5">
    <source>
        <dbReference type="EMBL" id="KAL0457376.1"/>
    </source>
</evidence>
<dbReference type="SUPFAM" id="SSF46689">
    <property type="entry name" value="Homeodomain-like"/>
    <property type="match status" value="1"/>
</dbReference>
<feature type="region of interest" description="Disordered" evidence="3">
    <location>
        <begin position="364"/>
        <end position="548"/>
    </location>
</feature>
<feature type="compositionally biased region" description="Polar residues" evidence="3">
    <location>
        <begin position="938"/>
        <end position="956"/>
    </location>
</feature>
<dbReference type="CDD" id="cd00167">
    <property type="entry name" value="SANT"/>
    <property type="match status" value="1"/>
</dbReference>
<feature type="compositionally biased region" description="Acidic residues" evidence="3">
    <location>
        <begin position="236"/>
        <end position="250"/>
    </location>
</feature>
<dbReference type="InterPro" id="IPR009057">
    <property type="entry name" value="Homeodomain-like_sf"/>
</dbReference>
<comment type="caution">
    <text evidence="5">The sequence shown here is derived from an EMBL/GenBank/DDBJ whole genome shotgun (WGS) entry which is preliminary data.</text>
</comment>
<feature type="domain" description="DIRP" evidence="4">
    <location>
        <begin position="604"/>
        <end position="674"/>
    </location>
</feature>
<dbReference type="GO" id="GO:0051726">
    <property type="term" value="P:regulation of cell cycle"/>
    <property type="evidence" value="ECO:0007669"/>
    <property type="project" value="TreeGrafter"/>
</dbReference>
<dbReference type="InterPro" id="IPR001005">
    <property type="entry name" value="SANT/Myb"/>
</dbReference>
<organism evidence="5">
    <name type="scientific">Sesamum latifolium</name>
    <dbReference type="NCBI Taxonomy" id="2727402"/>
    <lineage>
        <taxon>Eukaryota</taxon>
        <taxon>Viridiplantae</taxon>
        <taxon>Streptophyta</taxon>
        <taxon>Embryophyta</taxon>
        <taxon>Tracheophyta</taxon>
        <taxon>Spermatophyta</taxon>
        <taxon>Magnoliopsida</taxon>
        <taxon>eudicotyledons</taxon>
        <taxon>Gunneridae</taxon>
        <taxon>Pentapetalae</taxon>
        <taxon>asterids</taxon>
        <taxon>lamiids</taxon>
        <taxon>Lamiales</taxon>
        <taxon>Pedaliaceae</taxon>
        <taxon>Sesamum</taxon>
    </lineage>
</organism>
<dbReference type="InterPro" id="IPR010561">
    <property type="entry name" value="LIN-9/ALY1"/>
</dbReference>
<dbReference type="SMART" id="SM01135">
    <property type="entry name" value="DIRP"/>
    <property type="match status" value="1"/>
</dbReference>
<reference evidence="5" key="1">
    <citation type="submission" date="2020-06" db="EMBL/GenBank/DDBJ databases">
        <authorList>
            <person name="Li T."/>
            <person name="Hu X."/>
            <person name="Zhang T."/>
            <person name="Song X."/>
            <person name="Zhang H."/>
            <person name="Dai N."/>
            <person name="Sheng W."/>
            <person name="Hou X."/>
            <person name="Wei L."/>
        </authorList>
    </citation>
    <scope>NUCLEOTIDE SEQUENCE</scope>
    <source>
        <strain evidence="5">KEN1</strain>
        <tissue evidence="5">Leaf</tissue>
    </source>
</reference>
<dbReference type="GO" id="GO:0003677">
    <property type="term" value="F:DNA binding"/>
    <property type="evidence" value="ECO:0007669"/>
    <property type="project" value="TreeGrafter"/>
</dbReference>
<feature type="region of interest" description="Disordered" evidence="3">
    <location>
        <begin position="107"/>
        <end position="147"/>
    </location>
</feature>
<dbReference type="AlphaFoldDB" id="A0AAW2XYY8"/>
<feature type="compositionally biased region" description="Basic and acidic residues" evidence="3">
    <location>
        <begin position="462"/>
        <end position="472"/>
    </location>
</feature>
<feature type="compositionally biased region" description="Polar residues" evidence="3">
    <location>
        <begin position="520"/>
        <end position="536"/>
    </location>
</feature>
<feature type="compositionally biased region" description="Polar residues" evidence="3">
    <location>
        <begin position="411"/>
        <end position="425"/>
    </location>
</feature>